<protein>
    <submittedName>
        <fullName evidence="2">Uncharacterized protein</fullName>
    </submittedName>
</protein>
<comment type="caution">
    <text evidence="2">The sequence shown here is derived from an EMBL/GenBank/DDBJ whole genome shotgun (WGS) entry which is preliminary data.</text>
</comment>
<dbReference type="EMBL" id="CAJNNW010025971">
    <property type="protein sequence ID" value="CAE8681584.1"/>
    <property type="molecule type" value="Genomic_DNA"/>
</dbReference>
<organism evidence="2 3">
    <name type="scientific">Polarella glacialis</name>
    <name type="common">Dinoflagellate</name>
    <dbReference type="NCBI Taxonomy" id="89957"/>
    <lineage>
        <taxon>Eukaryota</taxon>
        <taxon>Sar</taxon>
        <taxon>Alveolata</taxon>
        <taxon>Dinophyceae</taxon>
        <taxon>Suessiales</taxon>
        <taxon>Suessiaceae</taxon>
        <taxon>Polarella</taxon>
    </lineage>
</organism>
<evidence type="ECO:0000256" key="1">
    <source>
        <dbReference type="SAM" id="MobiDB-lite"/>
    </source>
</evidence>
<evidence type="ECO:0000313" key="2">
    <source>
        <dbReference type="EMBL" id="CAE8681584.1"/>
    </source>
</evidence>
<accession>A0A813JGZ8</accession>
<reference evidence="2" key="1">
    <citation type="submission" date="2021-02" db="EMBL/GenBank/DDBJ databases">
        <authorList>
            <person name="Dougan E. K."/>
            <person name="Rhodes N."/>
            <person name="Thang M."/>
            <person name="Chan C."/>
        </authorList>
    </citation>
    <scope>NUCLEOTIDE SEQUENCE</scope>
</reference>
<proteinExistence type="predicted"/>
<gene>
    <name evidence="2" type="ORF">PGLA2088_LOCUS22500</name>
</gene>
<dbReference type="Proteomes" id="UP000626109">
    <property type="component" value="Unassembled WGS sequence"/>
</dbReference>
<sequence>MQRRCEEDGAGNVYDAAFSRSRKCWREAQRLVEPLTLTRFHDFHGSSDPPNAILLLFRRSSGFLYFCRAAALTGVRPCKPDLIVQIKNLNSGRQAEGRLRLKATNGVSESLRLKFGSAGTQFPQRASVPARLPVIRAPPGPFELQEVTSEAVVEAELFCECLALMLPLAVAVRALAETAFGMQALRAFGRQALAWAGLYGQPQHGRMRSEAQAWKFAPSRTGPCLCRFVYHASSSQLPGLYMQTCAFGVGPAVGVDKFLSGGNSEECSLTEIRQRLTSLRYFPKLQSNGVKRVWLLLSSPGVTDAVESEVLEVWVHAVNTAPVLQPCRPELAAAAAAAKEGLTAGSTWFTVDEDTWEESICVDLQDDAEETPDSTLDLRVWVSKGMVHCDSVANASAEGGNGRGRQPGVFPTQCNGVSSHPGGAAVREACELSSRPSFRPSLAEVQACLRSLVFTPPSNFNGEVELRITVSDDGFSGDASLEPSAVDSEGRTVFRRGARGKPLTSVALAKIQVMATNDMPWLTWSSLPPKEIRNNESFPLSGLRLSDADVVGWKAEKDDSFTVTVEALAGEVLLPQGEPLLEQQVPIPPLKGRYVRLRGNLSGVQAALGRILYRPPAWFVGEDTVLVRASDGGLAGAGGNLTSEIGFQVRVQQALVVPGLVVTKALIISNEDEPLWLAEAAGIAISFPAEDPLLLLRISSQDGAVLPPLPGQGGNRVSSRGEVAADAGSGPGVDSALRPAREGLSSGFDACNSPSDDGLGLPTSLTLAFKVRFLHPERHWFSEHRCLDWSETVWSRRCSIRIEVCQWDIDAEEAVQSTCTSKSVEVKVQSADDAPMAYSVQYPWSLPLQVIEDTPLQLCCFKMYDPDFESAGATAYPSGAPWPLAVRVVVRAGNVSIRVPADVRVLSSNSSLVHLEGNLTDLEQALDSLTYSPAKDMNRQSRGLDQLCVLVADVPGARGIGGLRRFSGCWDVDIAPVNDPPVFLVESDVLGPEGPTCAPVKSTDPGTRFRMENPGSAFVPLPAVRLHDVDAEDLELDGPAVRVRVRAELGKVKRPDSCLGVQVDQTGILVEGFWWELAGGLRAVDDCLAHGLLYQAPSETFEGGDAVLFEASDLGHSGAPGPDGTGANGTARLRLLLEVVPIDEQLRLEVPSVALDEILEDSKVHLKSLALRHTPATAARRALVSLEASRGELSLSTDLGWLRERGVEMRRPMQGGSTLEWLGPASAVDLMLQNHVSYTCNVSGFFTVRVSLRVEQSPRNFQFDYMASRSLMIPVIGVNDAPEISGPNIWALKAGTTASLASVGIQMSDEDATEAISKEWTSLYTGSAQTAGPNEKVGSEMLAMRVLVHTSLGFLTIADDWFGIMAYKQGDEDTCGLNAAAAGRGCKTLDLRVRPEFLSGLADRILLTVPRTDGSLRGEMEVLIDDRGLVGRGTKSLTASLKVGLKVGYSDLPPSFEVFGLMDGPNASMFLSAFNQTRPGVEDPVMLAGGLSLQLHSSDEHNQRVYVCNISVPYGGLIELPRYNKDFLPSESILKVEHHLSGAGPLQHLALRAPLRDINTALQIITFHPRPGFTGAAYVNVVAGLADSSLLNYTQIPIYVESPAGCNASLRMDEEITVIGSDLKNIGERIEFYANAYAIEEDRGRKSFDENLAVKSLRVLQRLPAADCGPLTLELSLGQEEEHASGANATPGGHGMLVITGDAANDNCVVPDTYRTSGRSIILHGMLSQINSTLQSLHYRWVSDDGEEQLPDSAVYRSTLLVRAFTSADDPRVMMSGSIGLVVKPSDTAVGKEAPSVEVWLRMNGSDYDLEWGNPLMVTEDSAVELPCVRVGFHLPDRAEQYLRRWRYSQELVPDNEHFASEFDERDFNNITLTLSVKNGKLAQDFDGLAKLNNTGMIVLDGCLTNCSSVRMELKPLAFSQLGIGVDIDMLETQKYDGNFSICGLMYYPDTDFNTAPGGSGREEMLTVEATITGRPQTFAFAEAAISVLPVDDGLYINFIGIAASGGIAKVSQGSDVPVAGLLAVSAPDGDQDPRPKILNAPPYYPLNLTLAPGLSFDMPLPVHCQTQEQLRTLDEIHRRSQREDHAVFSDSLLPLSVLNLLAPLESLQRCLESLVVHVPWDAAVTAPPVDTSPGLMQVLPYNGTTGIDTAAFEVVLYFTDSVQAGEGFFELWDCGPDQECGQVSTFDDTLVLISPRDPRLVLISPEEPNVVRLKYDKILKPMRRYQFAVPKGALRNLRGEDYRGLPREDYNFMTDMGSAAPTGWRLVAEKVNAIYNGSALAAANLTLANDVAAGLAGTDAALGGWHVCELEFYSTADCTGPLTSGTPMSSTTTADMSFMDSPPNFSAALAFDRNPGTCWWMNSSLPGSWLGLQILEAGKYISSLRILGKDGRMPPEGLHLQFFYSGLWYNLQNYPYTEDCVQVEQNFKSSYGISIDTIEPKILDLNPPDRSSGISRTNRLTLYFSEDVKITDGEQVAIVDAGADGICGTNDDTVTYIEVSQSAELRKNGTSQFVQAAGSKLMIWQFASMTAGRWHCLQFGVDVIKDMTQPDTVSLALQFGFILCTFGSCDLRDMYHALLMCSILRECLLKPISGKWWAELDLAGNSFAGLFGEAYKFKVAADLTFDKFPPLPTTQTTTMRAITSTRLITTFPPPGSTLEIDVKRALETPQKQVAVTLANMYMLTITDQVPGAQEVWALGSMLNVGTCSRSMVAARSFHGVCVGFSSAALIPGLMIYLHPALPTENCQVYIRSYGAENISIVTPFKPSPQASALDFRIANMLMNMLIHILEIMPTVITIKGSEACAVSSTDYDEQTEKLQTMDTVERAADGQRLKAVVERSFNVPGAEAITSSTSLERWELSM</sequence>
<feature type="region of interest" description="Disordered" evidence="1">
    <location>
        <begin position="710"/>
        <end position="734"/>
    </location>
</feature>
<evidence type="ECO:0000313" key="3">
    <source>
        <dbReference type="Proteomes" id="UP000626109"/>
    </source>
</evidence>
<name>A0A813JGZ8_POLGL</name>